<feature type="binding site" evidence="10">
    <location>
        <position position="335"/>
    </location>
    <ligand>
        <name>(2R)-2-phosphoglycerate</name>
        <dbReference type="ChEBI" id="CHEBI:58289"/>
    </ligand>
</feature>
<dbReference type="GO" id="GO:0009986">
    <property type="term" value="C:cell surface"/>
    <property type="evidence" value="ECO:0007669"/>
    <property type="project" value="UniProtKB-SubCell"/>
</dbReference>
<dbReference type="InterPro" id="IPR020809">
    <property type="entry name" value="Enolase_CS"/>
</dbReference>
<dbReference type="SUPFAM" id="SSF51604">
    <property type="entry name" value="Enolase C-terminal domain-like"/>
    <property type="match status" value="1"/>
</dbReference>
<feature type="binding site" evidence="10 13">
    <location>
        <position position="310"/>
    </location>
    <ligand>
        <name>Mg(2+)</name>
        <dbReference type="ChEBI" id="CHEBI:18420"/>
    </ligand>
</feature>
<protein>
    <recommendedName>
        <fullName evidence="4 10">Enolase</fullName>
        <ecNumber evidence="3 10">4.2.1.11</ecNumber>
    </recommendedName>
    <alternativeName>
        <fullName evidence="10">2-phospho-D-glycerate hydro-lyase</fullName>
    </alternativeName>
    <alternativeName>
        <fullName evidence="10">2-phosphoglycerate dehydratase</fullName>
    </alternativeName>
</protein>
<comment type="catalytic activity">
    <reaction evidence="10">
        <text>(2R)-2-phosphoglycerate = phosphoenolpyruvate + H2O</text>
        <dbReference type="Rhea" id="RHEA:10164"/>
        <dbReference type="ChEBI" id="CHEBI:15377"/>
        <dbReference type="ChEBI" id="CHEBI:58289"/>
        <dbReference type="ChEBI" id="CHEBI:58702"/>
        <dbReference type="EC" id="4.2.1.11"/>
    </reaction>
</comment>
<feature type="binding site" evidence="12">
    <location>
        <position position="162"/>
    </location>
    <ligand>
        <name>substrate</name>
    </ligand>
</feature>
<dbReference type="GO" id="GO:0004634">
    <property type="term" value="F:phosphopyruvate hydratase activity"/>
    <property type="evidence" value="ECO:0007669"/>
    <property type="project" value="UniProtKB-UniRule"/>
</dbReference>
<comment type="caution">
    <text evidence="16">The sequence shown here is derived from an EMBL/GenBank/DDBJ whole genome shotgun (WGS) entry which is preliminary data.</text>
</comment>
<dbReference type="UniPathway" id="UPA00109">
    <property type="reaction ID" value="UER00187"/>
</dbReference>
<dbReference type="EC" id="4.2.1.11" evidence="3 10"/>
<evidence type="ECO:0000256" key="9">
    <source>
        <dbReference type="ARBA" id="ARBA00045763"/>
    </source>
</evidence>
<accession>A0A429XEH9</accession>
<comment type="cofactor">
    <cofactor evidence="13">
        <name>Mg(2+)</name>
        <dbReference type="ChEBI" id="CHEBI:18420"/>
    </cofactor>
    <text evidence="13">Mg(2+) is required for catalysis and for stabilizing the dimer.</text>
</comment>
<comment type="similarity">
    <text evidence="2 10">Belongs to the enolase family.</text>
</comment>
<dbReference type="InterPro" id="IPR020811">
    <property type="entry name" value="Enolase_N"/>
</dbReference>
<keyword evidence="8 10" id="KW-0456">Lyase</keyword>
<dbReference type="OrthoDB" id="9804716at2"/>
<dbReference type="GO" id="GO:0005576">
    <property type="term" value="C:extracellular region"/>
    <property type="evidence" value="ECO:0007669"/>
    <property type="project" value="UniProtKB-SubCell"/>
</dbReference>
<dbReference type="InterPro" id="IPR020810">
    <property type="entry name" value="Enolase_C"/>
</dbReference>
<dbReference type="Pfam" id="PF03952">
    <property type="entry name" value="Enolase_N"/>
    <property type="match status" value="1"/>
</dbReference>
<feature type="binding site" evidence="10">
    <location>
        <position position="365"/>
    </location>
    <ligand>
        <name>(2R)-2-phosphoglycerate</name>
        <dbReference type="ChEBI" id="CHEBI:58289"/>
    </ligand>
</feature>
<dbReference type="PANTHER" id="PTHR11902">
    <property type="entry name" value="ENOLASE"/>
    <property type="match status" value="1"/>
</dbReference>
<feature type="active site" description="Proton donor" evidence="10 11">
    <location>
        <position position="203"/>
    </location>
</feature>
<evidence type="ECO:0000256" key="12">
    <source>
        <dbReference type="PIRSR" id="PIRSR001400-2"/>
    </source>
</evidence>
<dbReference type="PIRSF" id="PIRSF001400">
    <property type="entry name" value="Enolase"/>
    <property type="match status" value="1"/>
</dbReference>
<evidence type="ECO:0000256" key="3">
    <source>
        <dbReference type="ARBA" id="ARBA00012058"/>
    </source>
</evidence>
<dbReference type="PROSITE" id="PS00164">
    <property type="entry name" value="ENOLASE"/>
    <property type="match status" value="1"/>
</dbReference>
<feature type="domain" description="Enolase N-terminal" evidence="15">
    <location>
        <begin position="3"/>
        <end position="132"/>
    </location>
</feature>
<dbReference type="SFLD" id="SFLDS00001">
    <property type="entry name" value="Enolase"/>
    <property type="match status" value="1"/>
</dbReference>
<keyword evidence="16" id="KW-0670">Pyruvate</keyword>
<dbReference type="CDD" id="cd03313">
    <property type="entry name" value="enolase"/>
    <property type="match status" value="1"/>
</dbReference>
<dbReference type="GO" id="GO:0000287">
    <property type="term" value="F:magnesium ion binding"/>
    <property type="evidence" value="ECO:0007669"/>
    <property type="project" value="UniProtKB-UniRule"/>
</dbReference>
<sequence length="410" mass="46058">MKITYLKSRQIFDSRGNPTVETDLIINNKFFGRASVPSGASKGIFEAIELRDKSKDYNGEGVLISAEKINNEIKRKILDVKFNSQEDLDNFLIKLDGTANKSNLGANTILSISIAFAKAMANLENKQLFEVITNSSKYSLPKPMLNIINGGAHADNGLDIQEFMIVPVKYDSISKNLKIACEIFHSLKKVLKKNHFKVNTGDEGGFAPDIKTTNQALNLIVEAIQYAGYKLGTEVCLALDIAANELYINGKYNFNGEKNTLTNIELVEYYKKLCNEYPIISIEDPFFEQDYEGWKLLNQKIGDKIRIIGDDLFVTNPTKLKQGIDQKLANSILIKMNQIGTLTETLESINIAKKYNFTHIISHRSGETEDTTIAHMAVATKSPFIKTGSISRTDRVCKYNELIRIEEQIF</sequence>
<keyword evidence="17" id="KW-1185">Reference proteome</keyword>
<dbReference type="NCBIfam" id="TIGR01060">
    <property type="entry name" value="eno"/>
    <property type="match status" value="1"/>
</dbReference>
<feature type="binding site" evidence="10">
    <location>
        <position position="161"/>
    </location>
    <ligand>
        <name>(2R)-2-phosphoglycerate</name>
        <dbReference type="ChEBI" id="CHEBI:58289"/>
    </ligand>
</feature>
<dbReference type="Gene3D" id="3.20.20.120">
    <property type="entry name" value="Enolase-like C-terminal domain"/>
    <property type="match status" value="1"/>
</dbReference>
<evidence type="ECO:0000256" key="6">
    <source>
        <dbReference type="ARBA" id="ARBA00022842"/>
    </source>
</evidence>
<dbReference type="EMBL" id="RXFM01000108">
    <property type="protein sequence ID" value="RST62454.1"/>
    <property type="molecule type" value="Genomic_DNA"/>
</dbReference>
<evidence type="ECO:0000256" key="10">
    <source>
        <dbReference type="HAMAP-Rule" id="MF_00318"/>
    </source>
</evidence>
<comment type="cofactor">
    <cofactor evidence="10">
        <name>Mg(2+)</name>
        <dbReference type="ChEBI" id="CHEBI:18420"/>
    </cofactor>
    <text evidence="10">Binds a second Mg(2+) ion via substrate during catalysis.</text>
</comment>
<dbReference type="Proteomes" id="UP000279470">
    <property type="component" value="Unassembled WGS sequence"/>
</dbReference>
<dbReference type="RefSeq" id="WP_126045217.1">
    <property type="nucleotide sequence ID" value="NZ_RXFM01000108.1"/>
</dbReference>
<dbReference type="PANTHER" id="PTHR11902:SF1">
    <property type="entry name" value="ENOLASE"/>
    <property type="match status" value="1"/>
</dbReference>
<feature type="binding site" evidence="10 13">
    <location>
        <position position="283"/>
    </location>
    <ligand>
        <name>Mg(2+)</name>
        <dbReference type="ChEBI" id="CHEBI:18420"/>
    </ligand>
</feature>
<comment type="pathway">
    <text evidence="1 10">Carbohydrate degradation; glycolysis; pyruvate from D-glyceraldehyde 3-phosphate: step 4/5.</text>
</comment>
<dbReference type="PRINTS" id="PR00148">
    <property type="entry name" value="ENOLASE"/>
</dbReference>
<feature type="domain" description="Enolase C-terminal TIM barrel" evidence="14">
    <location>
        <begin position="137"/>
        <end position="410"/>
    </location>
</feature>
<dbReference type="SUPFAM" id="SSF54826">
    <property type="entry name" value="Enolase N-terminal domain-like"/>
    <property type="match status" value="1"/>
</dbReference>
<feature type="binding site" evidence="12">
    <location>
        <position position="310"/>
    </location>
    <ligand>
        <name>substrate</name>
    </ligand>
</feature>
<feature type="active site" description="Proton acceptor" evidence="10 11">
    <location>
        <position position="335"/>
    </location>
</feature>
<dbReference type="Pfam" id="PF00113">
    <property type="entry name" value="Enolase_C"/>
    <property type="match status" value="1"/>
</dbReference>
<dbReference type="InterPro" id="IPR036849">
    <property type="entry name" value="Enolase-like_C_sf"/>
</dbReference>
<dbReference type="AlphaFoldDB" id="A0A429XEH9"/>
<evidence type="ECO:0000256" key="2">
    <source>
        <dbReference type="ARBA" id="ARBA00009604"/>
    </source>
</evidence>
<feature type="binding site" evidence="12">
    <location>
        <begin position="362"/>
        <end position="365"/>
    </location>
    <ligand>
        <name>substrate</name>
    </ligand>
</feature>
<dbReference type="GO" id="GO:0000015">
    <property type="term" value="C:phosphopyruvate hydratase complex"/>
    <property type="evidence" value="ECO:0007669"/>
    <property type="project" value="InterPro"/>
</dbReference>
<evidence type="ECO:0000256" key="8">
    <source>
        <dbReference type="ARBA" id="ARBA00023239"/>
    </source>
</evidence>
<comment type="subcellular location">
    <subcellularLocation>
        <location evidence="10">Cytoplasm</location>
    </subcellularLocation>
    <subcellularLocation>
        <location evidence="10">Secreted</location>
    </subcellularLocation>
    <subcellularLocation>
        <location evidence="10">Cell surface</location>
    </subcellularLocation>
    <text evidence="10">Fractions of enolase are present in both the cytoplasm and on the cell surface.</text>
</comment>
<evidence type="ECO:0000256" key="1">
    <source>
        <dbReference type="ARBA" id="ARBA00005031"/>
    </source>
</evidence>
<keyword evidence="6 10" id="KW-0460">Magnesium</keyword>
<comment type="function">
    <text evidence="9 10">Catalyzes the reversible conversion of 2-phosphoglycerate (2-PG) into phosphoenolpyruvate (PEP). It is essential for the degradation of carbohydrates via glycolysis.</text>
</comment>
<keyword evidence="10" id="KW-0963">Cytoplasm</keyword>
<feature type="binding site" evidence="10 13">
    <location>
        <position position="240"/>
    </location>
    <ligand>
        <name>Mg(2+)</name>
        <dbReference type="ChEBI" id="CHEBI:18420"/>
    </ligand>
</feature>
<keyword evidence="5 10" id="KW-0964">Secreted</keyword>
<gene>
    <name evidence="10" type="primary">eno</name>
    <name evidence="16" type="ORF">EIC27_06295</name>
</gene>
<evidence type="ECO:0000256" key="5">
    <source>
        <dbReference type="ARBA" id="ARBA00022525"/>
    </source>
</evidence>
<evidence type="ECO:0000256" key="4">
    <source>
        <dbReference type="ARBA" id="ARBA00017068"/>
    </source>
</evidence>
<evidence type="ECO:0000259" key="15">
    <source>
        <dbReference type="SMART" id="SM01193"/>
    </source>
</evidence>
<feature type="binding site" evidence="12">
    <location>
        <position position="283"/>
    </location>
    <ligand>
        <name>substrate</name>
    </ligand>
</feature>
<dbReference type="SMART" id="SM01193">
    <property type="entry name" value="Enolase_N"/>
    <property type="match status" value="1"/>
</dbReference>
<dbReference type="SMART" id="SM01192">
    <property type="entry name" value="Enolase_C"/>
    <property type="match status" value="1"/>
</dbReference>
<dbReference type="SFLD" id="SFLDG00178">
    <property type="entry name" value="enolase"/>
    <property type="match status" value="1"/>
</dbReference>
<feature type="binding site" evidence="10">
    <location>
        <position position="386"/>
    </location>
    <ligand>
        <name>(2R)-2-phosphoglycerate</name>
        <dbReference type="ChEBI" id="CHEBI:58289"/>
    </ligand>
</feature>
<dbReference type="InterPro" id="IPR029017">
    <property type="entry name" value="Enolase-like_N"/>
</dbReference>
<feature type="binding site" evidence="12">
    <location>
        <position position="153"/>
    </location>
    <ligand>
        <name>substrate</name>
    </ligand>
</feature>
<name>A0A429XEH9_9RICK</name>
<organism evidence="16 17">
    <name type="scientific">Candidatus Aquarickettsia rohweri</name>
    <dbReference type="NCBI Taxonomy" id="2602574"/>
    <lineage>
        <taxon>Bacteria</taxon>
        <taxon>Pseudomonadati</taxon>
        <taxon>Pseudomonadota</taxon>
        <taxon>Alphaproteobacteria</taxon>
        <taxon>Rickettsiales</taxon>
        <taxon>Candidatus Midichloriaceae</taxon>
        <taxon>Candidatus Aquarickettsia</taxon>
    </lineage>
</organism>
<dbReference type="HAMAP" id="MF_00318">
    <property type="entry name" value="Enolase"/>
    <property type="match status" value="1"/>
</dbReference>
<dbReference type="Gene3D" id="3.30.390.10">
    <property type="entry name" value="Enolase-like, N-terminal domain"/>
    <property type="match status" value="1"/>
</dbReference>
<keyword evidence="10 13" id="KW-0479">Metal-binding</keyword>
<feature type="binding site" evidence="12">
    <location>
        <position position="386"/>
    </location>
    <ligand>
        <name>substrate</name>
    </ligand>
</feature>
<evidence type="ECO:0000313" key="17">
    <source>
        <dbReference type="Proteomes" id="UP000279470"/>
    </source>
</evidence>
<evidence type="ECO:0000256" key="13">
    <source>
        <dbReference type="PIRSR" id="PIRSR001400-3"/>
    </source>
</evidence>
<dbReference type="GO" id="GO:0006096">
    <property type="term" value="P:glycolytic process"/>
    <property type="evidence" value="ECO:0007669"/>
    <property type="project" value="UniProtKB-UniRule"/>
</dbReference>
<evidence type="ECO:0000259" key="14">
    <source>
        <dbReference type="SMART" id="SM01192"/>
    </source>
</evidence>
<reference evidence="17" key="1">
    <citation type="submission" date="2018-11" db="EMBL/GenBank/DDBJ databases">
        <title>Phylogenetic, genomic, and biogeographic characterization of a novel and ubiquitous marine invertebrate-associated Rickettsiales parasite, Candidatus Marinoinvertebrata rohwerii, gen. nov., sp. nov.</title>
        <authorList>
            <person name="Klinges J.G."/>
            <person name="Rosales S.M."/>
            <person name="Mcminds R."/>
            <person name="Shaver E.C."/>
            <person name="Shantz A."/>
            <person name="Peters E.C."/>
            <person name="Burkepile D.E."/>
            <person name="Silliman B.R."/>
            <person name="Vega Thurber R.L."/>
        </authorList>
    </citation>
    <scope>NUCLEOTIDE SEQUENCE [LARGE SCALE GENOMIC DNA]</scope>
    <source>
        <strain evidence="17">a_cerv_44</strain>
    </source>
</reference>
<dbReference type="SFLD" id="SFLDF00002">
    <property type="entry name" value="enolase"/>
    <property type="match status" value="1"/>
</dbReference>
<keyword evidence="7 10" id="KW-0324">Glycolysis</keyword>
<feature type="binding site" evidence="10">
    <location>
        <position position="364"/>
    </location>
    <ligand>
        <name>(2R)-2-phosphoglycerate</name>
        <dbReference type="ChEBI" id="CHEBI:58289"/>
    </ligand>
</feature>
<evidence type="ECO:0000313" key="16">
    <source>
        <dbReference type="EMBL" id="RST62454.1"/>
    </source>
</evidence>
<dbReference type="InterPro" id="IPR000941">
    <property type="entry name" value="Enolase"/>
</dbReference>
<evidence type="ECO:0000256" key="7">
    <source>
        <dbReference type="ARBA" id="ARBA00023152"/>
    </source>
</evidence>
<evidence type="ECO:0000256" key="11">
    <source>
        <dbReference type="PIRSR" id="PIRSR001400-1"/>
    </source>
</evidence>
<proteinExistence type="inferred from homology"/>